<dbReference type="GO" id="GO:0003723">
    <property type="term" value="F:RNA binding"/>
    <property type="evidence" value="ECO:0007669"/>
    <property type="project" value="UniProtKB-KW"/>
</dbReference>
<organism evidence="10 11">
    <name type="scientific">Escallonia rubra</name>
    <dbReference type="NCBI Taxonomy" id="112253"/>
    <lineage>
        <taxon>Eukaryota</taxon>
        <taxon>Viridiplantae</taxon>
        <taxon>Streptophyta</taxon>
        <taxon>Embryophyta</taxon>
        <taxon>Tracheophyta</taxon>
        <taxon>Spermatophyta</taxon>
        <taxon>Magnoliopsida</taxon>
        <taxon>eudicotyledons</taxon>
        <taxon>Gunneridae</taxon>
        <taxon>Pentapetalae</taxon>
        <taxon>asterids</taxon>
        <taxon>campanulids</taxon>
        <taxon>Escalloniales</taxon>
        <taxon>Escalloniaceae</taxon>
        <taxon>Escallonia</taxon>
    </lineage>
</organism>
<evidence type="ECO:0000256" key="2">
    <source>
        <dbReference type="ARBA" id="ARBA00006850"/>
    </source>
</evidence>
<evidence type="ECO:0000256" key="1">
    <source>
        <dbReference type="ARBA" id="ARBA00004123"/>
    </source>
</evidence>
<feature type="non-terminal residue" evidence="10">
    <location>
        <position position="1"/>
    </location>
</feature>
<keyword evidence="3" id="KW-0507">mRNA processing</keyword>
<name>A0AA88QNB1_9ASTE</name>
<comment type="caution">
    <text evidence="10">The sequence shown here is derived from an EMBL/GenBank/DDBJ whole genome shotgun (WGS) entry which is preliminary data.</text>
</comment>
<evidence type="ECO:0000256" key="8">
    <source>
        <dbReference type="ARBA" id="ARBA00023274"/>
    </source>
</evidence>
<evidence type="ECO:0000256" key="7">
    <source>
        <dbReference type="ARBA" id="ARBA00023242"/>
    </source>
</evidence>
<keyword evidence="7" id="KW-0539">Nucleus</keyword>
<evidence type="ECO:0000256" key="3">
    <source>
        <dbReference type="ARBA" id="ARBA00022664"/>
    </source>
</evidence>
<evidence type="ECO:0000256" key="6">
    <source>
        <dbReference type="ARBA" id="ARBA00023187"/>
    </source>
</evidence>
<evidence type="ECO:0000313" key="10">
    <source>
        <dbReference type="EMBL" id="KAK2969968.1"/>
    </source>
</evidence>
<dbReference type="GO" id="GO:0005681">
    <property type="term" value="C:spliceosomal complex"/>
    <property type="evidence" value="ECO:0007669"/>
    <property type="project" value="UniProtKB-KW"/>
</dbReference>
<evidence type="ECO:0000256" key="5">
    <source>
        <dbReference type="ARBA" id="ARBA00022884"/>
    </source>
</evidence>
<feature type="compositionally biased region" description="Basic and acidic residues" evidence="9">
    <location>
        <begin position="137"/>
        <end position="151"/>
    </location>
</feature>
<keyword evidence="11" id="KW-1185">Reference proteome</keyword>
<dbReference type="GO" id="GO:0000398">
    <property type="term" value="P:mRNA splicing, via spliceosome"/>
    <property type="evidence" value="ECO:0007669"/>
    <property type="project" value="InterPro"/>
</dbReference>
<protein>
    <submittedName>
        <fullName evidence="10">Uncharacterized protein</fullName>
    </submittedName>
</protein>
<keyword evidence="4" id="KW-0747">Spliceosome</keyword>
<dbReference type="Proteomes" id="UP001187471">
    <property type="component" value="Unassembled WGS sequence"/>
</dbReference>
<dbReference type="EMBL" id="JAVXUO010002762">
    <property type="protein sequence ID" value="KAK2969968.1"/>
    <property type="molecule type" value="Genomic_DNA"/>
</dbReference>
<dbReference type="InterPro" id="IPR027078">
    <property type="entry name" value="snRNP-E"/>
</dbReference>
<keyword evidence="8" id="KW-0687">Ribonucleoprotein</keyword>
<keyword evidence="5" id="KW-0694">RNA-binding</keyword>
<proteinExistence type="inferred from homology"/>
<gene>
    <name evidence="10" type="ORF">RJ640_008308</name>
</gene>
<accession>A0AA88QNB1</accession>
<feature type="region of interest" description="Disordered" evidence="9">
    <location>
        <begin position="127"/>
        <end position="151"/>
    </location>
</feature>
<keyword evidence="6" id="KW-0508">mRNA splicing</keyword>
<reference evidence="10" key="1">
    <citation type="submission" date="2022-12" db="EMBL/GenBank/DDBJ databases">
        <title>Draft genome assemblies for two species of Escallonia (Escalloniales).</title>
        <authorList>
            <person name="Chanderbali A."/>
            <person name="Dervinis C."/>
            <person name="Anghel I."/>
            <person name="Soltis D."/>
            <person name="Soltis P."/>
            <person name="Zapata F."/>
        </authorList>
    </citation>
    <scope>NUCLEOTIDE SEQUENCE</scope>
    <source>
        <strain evidence="10">UCBG92.1500</strain>
        <tissue evidence="10">Leaf</tissue>
    </source>
</reference>
<evidence type="ECO:0000256" key="4">
    <source>
        <dbReference type="ARBA" id="ARBA00022728"/>
    </source>
</evidence>
<dbReference type="AlphaFoldDB" id="A0AA88QNB1"/>
<comment type="similarity">
    <text evidence="2">Belongs to the snRNP Sm proteins family.</text>
</comment>
<sequence length="337" mass="37860">NLIFRFLQSKARIQIWLFEQKDLRIEGRIISLRGRQLGLPASIRTLIAGFQMGAQGNIPWDVGERFFGHIILLRYSIGPNSNPLEVSLRCAVVCQRRKKEKEVLHKGFHEYMNLVLDDAEEVSIKKKSGKQLGVEDPSERGQHHTDDEHGEVGRAAAVHRGTAFCITAQPVEAEVSIEPCLKPSLLVWFFIYTNCHDRLSPLGRPSHTHKVHIHIAFSKNVSDAPDHARLVHLTTEYEVSFQAYVHTKPSNPCQMRYPIFHSPLDANISFLGQSTCKFRLHIVDLNLDRVNRVLRLYKIYLERLTSAGTMGALTAVAESSPLNAPTTASAISTATPS</sequence>
<evidence type="ECO:0000313" key="11">
    <source>
        <dbReference type="Proteomes" id="UP001187471"/>
    </source>
</evidence>
<dbReference type="Gene3D" id="2.30.30.100">
    <property type="match status" value="1"/>
</dbReference>
<comment type="subcellular location">
    <subcellularLocation>
        <location evidence="1">Nucleus</location>
    </subcellularLocation>
</comment>
<evidence type="ECO:0000256" key="9">
    <source>
        <dbReference type="SAM" id="MobiDB-lite"/>
    </source>
</evidence>
<dbReference type="PANTHER" id="PTHR11193">
    <property type="entry name" value="SMALL NUCLEAR RIBONUCLEOPROTEIN E"/>
    <property type="match status" value="1"/>
</dbReference>